<evidence type="ECO:0008006" key="3">
    <source>
        <dbReference type="Google" id="ProtNLM"/>
    </source>
</evidence>
<dbReference type="KEGG" id="smon:AWR27_07685"/>
<dbReference type="NCBIfam" id="TIGR01784">
    <property type="entry name" value="T_den_put_tspse"/>
    <property type="match status" value="1"/>
</dbReference>
<proteinExistence type="predicted"/>
<dbReference type="EMBL" id="CP014263">
    <property type="protein sequence ID" value="AQG79216.1"/>
    <property type="molecule type" value="Genomic_DNA"/>
</dbReference>
<dbReference type="Pfam" id="PF12784">
    <property type="entry name" value="PDDEXK_2"/>
    <property type="match status" value="1"/>
</dbReference>
<dbReference type="RefSeq" id="WP_077130657.1">
    <property type="nucleotide sequence ID" value="NZ_CP014263.1"/>
</dbReference>
<dbReference type="PANTHER" id="PTHR41317:SF1">
    <property type="entry name" value="PD-(D_E)XK NUCLEASE FAMILY TRANSPOSASE"/>
    <property type="match status" value="1"/>
</dbReference>
<evidence type="ECO:0000313" key="2">
    <source>
        <dbReference type="Proteomes" id="UP000187941"/>
    </source>
</evidence>
<dbReference type="Proteomes" id="UP000187941">
    <property type="component" value="Chromosome"/>
</dbReference>
<sequence length="287" mass="33291">MDLYNDNERFIPLVSDYGFNVTFGNESDTRFLRKALQALINSPVGINQVTFIQNEIKGVTRDSRSGIYDLFCKDERGNQFIVEMQLSEYPEFIQRMKFYAFYRLNTLIRKGDYEFDDLPKIYCIGILSVSIFSHVADYHNVAVLKNQHNELIDEQMTFITVELGKFTKGLVEIESDLDKLIYTMKTIHEVSEPTQFPAFWNEEWLQVAIQELDKRALTPEQRLSYEMTISANALAVKNEQRKIQKIKTKAVARALNRGKLTIEEIAEDNDVSVDFVLQVQQELASNK</sequence>
<dbReference type="STRING" id="1178516.AWR27_07685"/>
<name>A0A1P9WUZ2_9BACT</name>
<keyword evidence="2" id="KW-1185">Reference proteome</keyword>
<accession>A0A1P9WUZ2</accession>
<protein>
    <recommendedName>
        <fullName evidence="3">Transposase</fullName>
    </recommendedName>
</protein>
<dbReference type="OrthoDB" id="935030at2"/>
<evidence type="ECO:0000313" key="1">
    <source>
        <dbReference type="EMBL" id="AQG79216.1"/>
    </source>
</evidence>
<gene>
    <name evidence="1" type="ORF">AWR27_07685</name>
</gene>
<dbReference type="AlphaFoldDB" id="A0A1P9WUZ2"/>
<organism evidence="1 2">
    <name type="scientific">Spirosoma montaniterrae</name>
    <dbReference type="NCBI Taxonomy" id="1178516"/>
    <lineage>
        <taxon>Bacteria</taxon>
        <taxon>Pseudomonadati</taxon>
        <taxon>Bacteroidota</taxon>
        <taxon>Cytophagia</taxon>
        <taxon>Cytophagales</taxon>
        <taxon>Cytophagaceae</taxon>
        <taxon>Spirosoma</taxon>
    </lineage>
</organism>
<dbReference type="InterPro" id="IPR010106">
    <property type="entry name" value="RpnA"/>
</dbReference>
<reference evidence="1 2" key="1">
    <citation type="submission" date="2016-01" db="EMBL/GenBank/DDBJ databases">
        <authorList>
            <person name="Oliw E.H."/>
        </authorList>
    </citation>
    <scope>NUCLEOTIDE SEQUENCE [LARGE SCALE GENOMIC DNA]</scope>
    <source>
        <strain evidence="1 2">DY10</strain>
    </source>
</reference>
<dbReference type="PANTHER" id="PTHR41317">
    <property type="entry name" value="PD-(D_E)XK NUCLEASE FAMILY TRANSPOSASE"/>
    <property type="match status" value="1"/>
</dbReference>